<feature type="region of interest" description="Disordered" evidence="1">
    <location>
        <begin position="57"/>
        <end position="86"/>
    </location>
</feature>
<keyword evidence="4" id="KW-0808">Transferase</keyword>
<reference evidence="4 5" key="1">
    <citation type="submission" date="2016-02" db="EMBL/GenBank/DDBJ databases">
        <title>Genome analysis of coral dinoflagellate symbionts highlights evolutionary adaptations to a symbiotic lifestyle.</title>
        <authorList>
            <person name="Aranda M."/>
            <person name="Li Y."/>
            <person name="Liew Y.J."/>
            <person name="Baumgarten S."/>
            <person name="Simakov O."/>
            <person name="Wilson M."/>
            <person name="Piel J."/>
            <person name="Ashoor H."/>
            <person name="Bougouffa S."/>
            <person name="Bajic V.B."/>
            <person name="Ryu T."/>
            <person name="Ravasi T."/>
            <person name="Bayer T."/>
            <person name="Micklem G."/>
            <person name="Kim H."/>
            <person name="Bhak J."/>
            <person name="Lajeunesse T.C."/>
            <person name="Voolstra C.R."/>
        </authorList>
    </citation>
    <scope>NUCLEOTIDE SEQUENCE [LARGE SCALE GENOMIC DNA]</scope>
    <source>
        <strain evidence="4 5">CCMP2467</strain>
    </source>
</reference>
<dbReference type="SMART" id="SM00146">
    <property type="entry name" value="PI3Kc"/>
    <property type="match status" value="1"/>
</dbReference>
<feature type="domain" description="PI3K/PI4K catalytic" evidence="2">
    <location>
        <begin position="665"/>
        <end position="1232"/>
    </location>
</feature>
<feature type="compositionally biased region" description="Low complexity" evidence="1">
    <location>
        <begin position="1251"/>
        <end position="1264"/>
    </location>
</feature>
<organism evidence="4 5">
    <name type="scientific">Symbiodinium microadriaticum</name>
    <name type="common">Dinoflagellate</name>
    <name type="synonym">Zooxanthella microadriatica</name>
    <dbReference type="NCBI Taxonomy" id="2951"/>
    <lineage>
        <taxon>Eukaryota</taxon>
        <taxon>Sar</taxon>
        <taxon>Alveolata</taxon>
        <taxon>Dinophyceae</taxon>
        <taxon>Suessiales</taxon>
        <taxon>Symbiodiniaceae</taxon>
        <taxon>Symbiodinium</taxon>
    </lineage>
</organism>
<accession>A0A1Q9F6K8</accession>
<feature type="domain" description="FATC" evidence="3">
    <location>
        <begin position="1400"/>
        <end position="1437"/>
    </location>
</feature>
<evidence type="ECO:0000313" key="5">
    <source>
        <dbReference type="Proteomes" id="UP000186817"/>
    </source>
</evidence>
<dbReference type="Gene3D" id="1.10.1070.11">
    <property type="entry name" value="Phosphatidylinositol 3-/4-kinase, catalytic domain"/>
    <property type="match status" value="1"/>
</dbReference>
<dbReference type="InterPro" id="IPR003152">
    <property type="entry name" value="FATC_dom"/>
</dbReference>
<protein>
    <submittedName>
        <fullName evidence="4">Serine/threonine-protein kinase SMG1</fullName>
    </submittedName>
</protein>
<dbReference type="InterPro" id="IPR036940">
    <property type="entry name" value="PI3/4_kinase_cat_sf"/>
</dbReference>
<dbReference type="PROSITE" id="PS50290">
    <property type="entry name" value="PI3_4_KINASE_3"/>
    <property type="match status" value="1"/>
</dbReference>
<dbReference type="EMBL" id="LSRX01000005">
    <property type="protein sequence ID" value="OLQ15301.1"/>
    <property type="molecule type" value="Genomic_DNA"/>
</dbReference>
<evidence type="ECO:0000256" key="1">
    <source>
        <dbReference type="SAM" id="MobiDB-lite"/>
    </source>
</evidence>
<dbReference type="InterPro" id="IPR011009">
    <property type="entry name" value="Kinase-like_dom_sf"/>
</dbReference>
<feature type="compositionally biased region" description="Polar residues" evidence="1">
    <location>
        <begin position="1229"/>
        <end position="1240"/>
    </location>
</feature>
<feature type="compositionally biased region" description="Low complexity" evidence="1">
    <location>
        <begin position="1330"/>
        <end position="1346"/>
    </location>
</feature>
<dbReference type="Pfam" id="PF02260">
    <property type="entry name" value="FATC"/>
    <property type="match status" value="1"/>
</dbReference>
<dbReference type="OrthoDB" id="339600at2759"/>
<feature type="compositionally biased region" description="Acidic residues" evidence="1">
    <location>
        <begin position="1265"/>
        <end position="1275"/>
    </location>
</feature>
<dbReference type="SMART" id="SM01343">
    <property type="entry name" value="FATC"/>
    <property type="match status" value="1"/>
</dbReference>
<comment type="caution">
    <text evidence="4">The sequence shown here is derived from an EMBL/GenBank/DDBJ whole genome shotgun (WGS) entry which is preliminary data.</text>
</comment>
<dbReference type="Pfam" id="PF00454">
    <property type="entry name" value="PI3_PI4_kinase"/>
    <property type="match status" value="1"/>
</dbReference>
<name>A0A1Q9F6K8_SYMMI</name>
<dbReference type="Proteomes" id="UP000186817">
    <property type="component" value="Unassembled WGS sequence"/>
</dbReference>
<feature type="compositionally biased region" description="Low complexity" evidence="1">
    <location>
        <begin position="1357"/>
        <end position="1373"/>
    </location>
</feature>
<feature type="compositionally biased region" description="Basic residues" evidence="1">
    <location>
        <begin position="67"/>
        <end position="77"/>
    </location>
</feature>
<keyword evidence="4" id="KW-0418">Kinase</keyword>
<feature type="compositionally biased region" description="Acidic residues" evidence="1">
    <location>
        <begin position="1347"/>
        <end position="1356"/>
    </location>
</feature>
<dbReference type="InterPro" id="IPR000403">
    <property type="entry name" value="PI3/4_kinase_cat_dom"/>
</dbReference>
<feature type="region of interest" description="Disordered" evidence="1">
    <location>
        <begin position="815"/>
        <end position="858"/>
    </location>
</feature>
<evidence type="ECO:0000259" key="2">
    <source>
        <dbReference type="PROSITE" id="PS50290"/>
    </source>
</evidence>
<evidence type="ECO:0000313" key="4">
    <source>
        <dbReference type="EMBL" id="OLQ15301.1"/>
    </source>
</evidence>
<sequence length="1437" mass="160315">MIATMRPHLPEAKKLRYRMARRHPPWMCFFVVVGQGAALRMRAVEWQDIVNHRPSANGNVATGVREKQRKRPPKHCRVPQPQDHSEVDARLRAREARLTKMDKAVRLQRVVAQWIPFATAYLTHSRAVLADTGLFGPYDIYNPVNAHLLARWLVTRLACVDWQLCERKWGRSFLFPALCGLKRFLPRSGQRAMLSRRLREYCDYKRLPFGLLRVTSPDKESARVLRRVLVQYINSATRYSLVEKSWLKSRIRVQVGKSRTFKSFWNHVQVAERASLTSLETLSMDDMTSIMSGQQFLRSEKNWDYRYRLTFAERAQYIRDETLKGLRSLGLSRRELTGLHSTVSTSLRSSVEVDRLLARQRRSADAYSHETKGMQFYRLRRAVVPDDKNKRSAWILPKLAYQVLCLAFVCLSNTWTFVKYSRAYANSLLLQRMKDTLGAPLSARLGLHDGVWVLPYVYTTLKSKCFYDGCKVGRCCQKLAHSCVRKICSYAKWPKRRVWQCFNRGADVILRHMCPGFEAHGLKDATVKLREGLRDLDVPADPHTCLRCQAAKQRFVAIVADAGQFYEEVAPQRALEAGFAVFSAAASAGWKGVAVARTRKFFGFLTCDLQGGRGKFVRLGLSDIFAAFSTAISVSLVSVGQAVAMLSGLPIGGLMSKLASSMVLCQEEENWKTSHMRRLRAGFYSLRQSWRRTVCHVRYVDDVFLGTHSFCKDCLVDLLLHVYEERFDVAENEFPLHFLDMVVGSDKCLTPKRKVLQIPPPWATWGKGGNRGYYNQWSSKNWNQSNWSGGNQQSWGGKGGSSSFDAGMAYAMLLGDREKSTRRQSRKKRSHRDEASSDSSRSSSADNRKRSKQSSKIKRELAELRAFKEKTEQAAVEEHKHKELKELEHRLWERLQSTTAHAKPAPPSSADAEQIVLSGPQRRLAAKMLAGAISDQSSVQAWADIVTAVESMEGRQLLEVLSLSGETFIRAGLIRWVAATPFFVIHKQRRQASSGEPKTKEGLRPSSADLWQKKIQQHLRSMDIDVNATPRKHWPLEALRRTFEEMQADGPVDLLSRELLLSSLHPGQHFVRIAAFANSVGLSSVLGHLIGLGDRHLDNLLLDLTTGEVIHVDYSICFDRGARLRVPERVPFRLSRCMVHALGALGVSGPLLSTMELGLGLLAEWQELFVALAGPCLLLAPVNDWLYPVTSPFKLIAPAPAKALQAHQEPSPQPAPTPPPGPETPPEDATQSQGSETNLLDSKLAWPPLGPVAKASAAAPTTEAGSDDLMDEESSGDEKQEGRDDDEEADGGRTDTSPNRGEEECLLAQDREEVDDPLGGGFVPAARAKSGSGALAEAEHAGAGAAPEDEEEEGEEASQASEAESAELSGGELPEATGASRTRSGPSCPWADFALRSLRKKMPHPGSALGAEAESLIAAATDPDELAQMYEGWTSWI</sequence>
<evidence type="ECO:0000259" key="3">
    <source>
        <dbReference type="PROSITE" id="PS51190"/>
    </source>
</evidence>
<dbReference type="InterPro" id="IPR050517">
    <property type="entry name" value="DDR_Repair_Kinase"/>
</dbReference>
<proteinExistence type="predicted"/>
<dbReference type="SUPFAM" id="SSF56112">
    <property type="entry name" value="Protein kinase-like (PK-like)"/>
    <property type="match status" value="1"/>
</dbReference>
<dbReference type="GO" id="GO:0005634">
    <property type="term" value="C:nucleus"/>
    <property type="evidence" value="ECO:0007669"/>
    <property type="project" value="TreeGrafter"/>
</dbReference>
<feature type="compositionally biased region" description="Pro residues" evidence="1">
    <location>
        <begin position="1211"/>
        <end position="1224"/>
    </location>
</feature>
<gene>
    <name evidence="4" type="primary">SMG1</name>
    <name evidence="4" type="ORF">AK812_SmicGene503</name>
</gene>
<keyword evidence="5" id="KW-1185">Reference proteome</keyword>
<dbReference type="PANTHER" id="PTHR11139">
    <property type="entry name" value="ATAXIA TELANGIECTASIA MUTATED ATM -RELATED"/>
    <property type="match status" value="1"/>
</dbReference>
<feature type="region of interest" description="Disordered" evidence="1">
    <location>
        <begin position="1201"/>
        <end position="1388"/>
    </location>
</feature>
<dbReference type="GO" id="GO:0004674">
    <property type="term" value="F:protein serine/threonine kinase activity"/>
    <property type="evidence" value="ECO:0007669"/>
    <property type="project" value="TreeGrafter"/>
</dbReference>
<dbReference type="PROSITE" id="PS51190">
    <property type="entry name" value="FATC"/>
    <property type="match status" value="1"/>
</dbReference>